<dbReference type="InterPro" id="IPR050713">
    <property type="entry name" value="RTP_Phos/Ushers"/>
</dbReference>
<organism evidence="3 4">
    <name type="scientific">Flagellimonas ochracea</name>
    <dbReference type="NCBI Taxonomy" id="2696472"/>
    <lineage>
        <taxon>Bacteria</taxon>
        <taxon>Pseudomonadati</taxon>
        <taxon>Bacteroidota</taxon>
        <taxon>Flavobacteriia</taxon>
        <taxon>Flavobacteriales</taxon>
        <taxon>Flavobacteriaceae</taxon>
        <taxon>Flagellimonas</taxon>
    </lineage>
</organism>
<comment type="caution">
    <text evidence="3">The sequence shown here is derived from an EMBL/GenBank/DDBJ whole genome shotgun (WGS) entry which is preliminary data.</text>
</comment>
<dbReference type="InterPro" id="IPR003961">
    <property type="entry name" value="FN3_dom"/>
</dbReference>
<gene>
    <name evidence="3" type="ORF">GTQ34_16020</name>
</gene>
<dbReference type="GO" id="GO:0016020">
    <property type="term" value="C:membrane"/>
    <property type="evidence" value="ECO:0007669"/>
    <property type="project" value="UniProtKB-SubCell"/>
</dbReference>
<dbReference type="AlphaFoldDB" id="A0A964TEE9"/>
<dbReference type="RefSeq" id="WP_166524828.1">
    <property type="nucleotide sequence ID" value="NZ_JAAABI010000010.1"/>
</dbReference>
<dbReference type="Gene3D" id="2.60.40.10">
    <property type="entry name" value="Immunoglobulins"/>
    <property type="match status" value="2"/>
</dbReference>
<dbReference type="Proteomes" id="UP000667650">
    <property type="component" value="Unassembled WGS sequence"/>
</dbReference>
<feature type="domain" description="Fibronectin type-III" evidence="2">
    <location>
        <begin position="238"/>
        <end position="326"/>
    </location>
</feature>
<dbReference type="PANTHER" id="PTHR46957:SF3">
    <property type="entry name" value="CYTOKINE RECEPTOR"/>
    <property type="match status" value="1"/>
</dbReference>
<dbReference type="InterPro" id="IPR036116">
    <property type="entry name" value="FN3_sf"/>
</dbReference>
<dbReference type="EMBL" id="JAAABI010000010">
    <property type="protein sequence ID" value="NAY93418.1"/>
    <property type="molecule type" value="Genomic_DNA"/>
</dbReference>
<keyword evidence="1" id="KW-0175">Coiled coil</keyword>
<feature type="coiled-coil region" evidence="1">
    <location>
        <begin position="659"/>
        <end position="693"/>
    </location>
</feature>
<dbReference type="SMART" id="SM00060">
    <property type="entry name" value="FN3"/>
    <property type="match status" value="2"/>
</dbReference>
<proteinExistence type="predicted"/>
<name>A0A964TEE9_9FLAO</name>
<dbReference type="InterPro" id="IPR013783">
    <property type="entry name" value="Ig-like_fold"/>
</dbReference>
<evidence type="ECO:0000256" key="1">
    <source>
        <dbReference type="SAM" id="Coils"/>
    </source>
</evidence>
<dbReference type="Pfam" id="PF00041">
    <property type="entry name" value="fn3"/>
    <property type="match status" value="2"/>
</dbReference>
<evidence type="ECO:0000313" key="4">
    <source>
        <dbReference type="Proteomes" id="UP000667650"/>
    </source>
</evidence>
<feature type="domain" description="Fibronectin type-III" evidence="2">
    <location>
        <begin position="331"/>
        <end position="419"/>
    </location>
</feature>
<keyword evidence="4" id="KW-1185">Reference proteome</keyword>
<dbReference type="CDD" id="cd00063">
    <property type="entry name" value="FN3"/>
    <property type="match status" value="2"/>
</dbReference>
<dbReference type="SUPFAM" id="SSF49265">
    <property type="entry name" value="Fibronectin type III"/>
    <property type="match status" value="1"/>
</dbReference>
<accession>A0A964TEE9</accession>
<reference evidence="3" key="1">
    <citation type="submission" date="2020-01" db="EMBL/GenBank/DDBJ databases">
        <title>Muricauda ochracea sp. nov., isolated from a tidal flat of Garorim bay in Korea.</title>
        <authorList>
            <person name="Kim D."/>
            <person name="Yoo Y."/>
            <person name="Kim J.-J."/>
        </authorList>
    </citation>
    <scope>NUCLEOTIDE SEQUENCE</scope>
    <source>
        <strain evidence="3">JGD-17</strain>
    </source>
</reference>
<sequence length="712" mass="77091">MKKAAVFLIFLNVIVTNGQNNLLDTSSWTVGSGSVTGFTQNGTTSENIRELDITPFGNQDVIWKGSPDGVTPNTNGGWSTTNIPIDHTKTYRYSVWIKKTNSFDGSEVFGVAMSDSGFQNALLRLDGSNGGNGIIVSGNVPQLNKWYLYVGFVYNSGHTGTTSHGGVYDPVTGNKVLNGLDHKSSPLAVSTKHKAYLWAGENPSDIIHFYGPTIYEVNGQEPTLQELLDGPNSSDTEPPTAPILTSIGSSQTTVDLSWTVATDNVGVTGYHVYRNGVIIANNISSTSYQDTGLSPSTTYNFSVRALDATGNVSIDSNIVSATTDNTSDTQAPTAPTLSSIGQTDTTVDLSWNNATDNVGITGYKIFRGSTLEITLSDVNTYQVTGLTSDTSYSFTVMALDAAGNESAGSNIVTVTTNSSSGSGNGQPIEYYEGKLSFGNSSVGWYKLATFDLAGNGSHNSIIVDANINYVRTSEAGYAASAKLFIREGATQGGRWSYSITGTQIGDYIKYKKVNDTTYELFGYSPGNYGHISIRLALTSEAALIVTVPTTKVLVPNPDVYLDVPKISKASIFVDNLGIGTFNTSSYKLAVNGKIRANEIKVETGWADYVFANEYSLPTLLEVEQHIKEKGHLINIPSAEEVEQNGIHLGEMNKLLLEKIEELTLYAIQQQKELQELQEVNRKLEERLQKLEEPLTITTTRKWKNKKNQTNTN</sequence>
<dbReference type="PANTHER" id="PTHR46957">
    <property type="entry name" value="CYTOKINE RECEPTOR"/>
    <property type="match status" value="1"/>
</dbReference>
<evidence type="ECO:0000259" key="2">
    <source>
        <dbReference type="PROSITE" id="PS50853"/>
    </source>
</evidence>
<dbReference type="PROSITE" id="PS50853">
    <property type="entry name" value="FN3"/>
    <property type="match status" value="2"/>
</dbReference>
<evidence type="ECO:0000313" key="3">
    <source>
        <dbReference type="EMBL" id="NAY93418.1"/>
    </source>
</evidence>
<protein>
    <recommendedName>
        <fullName evidence="2">Fibronectin type-III domain-containing protein</fullName>
    </recommendedName>
</protein>